<feature type="compositionally biased region" description="Basic and acidic residues" evidence="1">
    <location>
        <begin position="74"/>
        <end position="95"/>
    </location>
</feature>
<dbReference type="AlphaFoldDB" id="A0A4S4EX62"/>
<protein>
    <submittedName>
        <fullName evidence="2">Uncharacterized protein</fullName>
    </submittedName>
</protein>
<name>A0A4S4EX62_CAMSN</name>
<accession>A0A4S4EX62</accession>
<keyword evidence="3" id="KW-1185">Reference proteome</keyword>
<feature type="compositionally biased region" description="Gly residues" evidence="1">
    <location>
        <begin position="101"/>
        <end position="111"/>
    </location>
</feature>
<comment type="caution">
    <text evidence="2">The sequence shown here is derived from an EMBL/GenBank/DDBJ whole genome shotgun (WGS) entry which is preliminary data.</text>
</comment>
<feature type="region of interest" description="Disordered" evidence="1">
    <location>
        <begin position="1"/>
        <end position="137"/>
    </location>
</feature>
<evidence type="ECO:0000256" key="1">
    <source>
        <dbReference type="SAM" id="MobiDB-lite"/>
    </source>
</evidence>
<evidence type="ECO:0000313" key="3">
    <source>
        <dbReference type="Proteomes" id="UP000306102"/>
    </source>
</evidence>
<sequence length="137" mass="14243">MLAQSKAMRRAAGIGPQAAPSHCQTSGHGQVLLPRRRRREGFGNPREVYKVHGHRSVPRPEEGGTRNRGSNKGCSEHENAGKGTGHDMDAVEHGVGEAADEGGGAGAGGAEEVGARQVNSGVWKDNSERRGSGGGLE</sequence>
<organism evidence="2 3">
    <name type="scientific">Camellia sinensis var. sinensis</name>
    <name type="common">China tea</name>
    <dbReference type="NCBI Taxonomy" id="542762"/>
    <lineage>
        <taxon>Eukaryota</taxon>
        <taxon>Viridiplantae</taxon>
        <taxon>Streptophyta</taxon>
        <taxon>Embryophyta</taxon>
        <taxon>Tracheophyta</taxon>
        <taxon>Spermatophyta</taxon>
        <taxon>Magnoliopsida</taxon>
        <taxon>eudicotyledons</taxon>
        <taxon>Gunneridae</taxon>
        <taxon>Pentapetalae</taxon>
        <taxon>asterids</taxon>
        <taxon>Ericales</taxon>
        <taxon>Theaceae</taxon>
        <taxon>Camellia</taxon>
    </lineage>
</organism>
<proteinExistence type="predicted"/>
<gene>
    <name evidence="2" type="ORF">TEA_019626</name>
</gene>
<dbReference type="EMBL" id="SDRB02001305">
    <property type="protein sequence ID" value="THG21613.1"/>
    <property type="molecule type" value="Genomic_DNA"/>
</dbReference>
<evidence type="ECO:0000313" key="2">
    <source>
        <dbReference type="EMBL" id="THG21613.1"/>
    </source>
</evidence>
<dbReference type="Proteomes" id="UP000306102">
    <property type="component" value="Unassembled WGS sequence"/>
</dbReference>
<reference evidence="2 3" key="1">
    <citation type="journal article" date="2018" name="Proc. Natl. Acad. Sci. U.S.A.">
        <title>Draft genome sequence of Camellia sinensis var. sinensis provides insights into the evolution of the tea genome and tea quality.</title>
        <authorList>
            <person name="Wei C."/>
            <person name="Yang H."/>
            <person name="Wang S."/>
            <person name="Zhao J."/>
            <person name="Liu C."/>
            <person name="Gao L."/>
            <person name="Xia E."/>
            <person name="Lu Y."/>
            <person name="Tai Y."/>
            <person name="She G."/>
            <person name="Sun J."/>
            <person name="Cao H."/>
            <person name="Tong W."/>
            <person name="Gao Q."/>
            <person name="Li Y."/>
            <person name="Deng W."/>
            <person name="Jiang X."/>
            <person name="Wang W."/>
            <person name="Chen Q."/>
            <person name="Zhang S."/>
            <person name="Li H."/>
            <person name="Wu J."/>
            <person name="Wang P."/>
            <person name="Li P."/>
            <person name="Shi C."/>
            <person name="Zheng F."/>
            <person name="Jian J."/>
            <person name="Huang B."/>
            <person name="Shan D."/>
            <person name="Shi M."/>
            <person name="Fang C."/>
            <person name="Yue Y."/>
            <person name="Li F."/>
            <person name="Li D."/>
            <person name="Wei S."/>
            <person name="Han B."/>
            <person name="Jiang C."/>
            <person name="Yin Y."/>
            <person name="Xia T."/>
            <person name="Zhang Z."/>
            <person name="Bennetzen J.L."/>
            <person name="Zhao S."/>
            <person name="Wan X."/>
        </authorList>
    </citation>
    <scope>NUCLEOTIDE SEQUENCE [LARGE SCALE GENOMIC DNA]</scope>
    <source>
        <strain evidence="3">cv. Shuchazao</strain>
        <tissue evidence="2">Leaf</tissue>
    </source>
</reference>